<dbReference type="EMBL" id="UOEM01000113">
    <property type="protein sequence ID" value="VAW18309.1"/>
    <property type="molecule type" value="Genomic_DNA"/>
</dbReference>
<reference evidence="1" key="1">
    <citation type="submission" date="2018-06" db="EMBL/GenBank/DDBJ databases">
        <authorList>
            <person name="Zhirakovskaya E."/>
        </authorList>
    </citation>
    <scope>NUCLEOTIDE SEQUENCE</scope>
</reference>
<proteinExistence type="predicted"/>
<protein>
    <recommendedName>
        <fullName evidence="2">6-hydroxynicotinate reductase</fullName>
    </recommendedName>
</protein>
<organism evidence="1">
    <name type="scientific">hydrothermal vent metagenome</name>
    <dbReference type="NCBI Taxonomy" id="652676"/>
    <lineage>
        <taxon>unclassified sequences</taxon>
        <taxon>metagenomes</taxon>
        <taxon>ecological metagenomes</taxon>
    </lineage>
</organism>
<accession>A0A3B0U1L0</accession>
<name>A0A3B0U1L0_9ZZZZ</name>
<gene>
    <name evidence="1" type="ORF">MNBD_ALPHA09-2016</name>
</gene>
<dbReference type="AlphaFoldDB" id="A0A3B0U1L0"/>
<evidence type="ECO:0000313" key="1">
    <source>
        <dbReference type="EMBL" id="VAW18309.1"/>
    </source>
</evidence>
<feature type="non-terminal residue" evidence="1">
    <location>
        <position position="59"/>
    </location>
</feature>
<evidence type="ECO:0008006" key="2">
    <source>
        <dbReference type="Google" id="ProtNLM"/>
    </source>
</evidence>
<sequence length="59" mass="6355">MSDDANPGEKIRCDACPVMCYIAEGRAGACDRYANENGAIIRCDPLTILDRHIEAGGEI</sequence>